<gene>
    <name evidence="2" type="ORF">RhiirA1_485234</name>
</gene>
<dbReference type="VEuPathDB" id="FungiDB:RhiirA1_485234"/>
<evidence type="ECO:0000313" key="2">
    <source>
        <dbReference type="EMBL" id="PKC50831.1"/>
    </source>
</evidence>
<reference evidence="2 3" key="2">
    <citation type="submission" date="2017-10" db="EMBL/GenBank/DDBJ databases">
        <title>Genome analyses suggest a sexual origin of heterokaryosis in a supposedly ancient asexual fungus.</title>
        <authorList>
            <person name="Corradi N."/>
            <person name="Sedzielewska K."/>
            <person name="Noel J."/>
            <person name="Charron P."/>
            <person name="Farinelli L."/>
            <person name="Marton T."/>
            <person name="Kruger M."/>
            <person name="Pelin A."/>
            <person name="Brachmann A."/>
            <person name="Corradi N."/>
        </authorList>
    </citation>
    <scope>NUCLEOTIDE SEQUENCE [LARGE SCALE GENOMIC DNA]</scope>
    <source>
        <strain evidence="2 3">A1</strain>
    </source>
</reference>
<dbReference type="Proteomes" id="UP000232688">
    <property type="component" value="Unassembled WGS sequence"/>
</dbReference>
<evidence type="ECO:0000313" key="3">
    <source>
        <dbReference type="Proteomes" id="UP000232688"/>
    </source>
</evidence>
<dbReference type="AlphaFoldDB" id="A0A2N0QIF6"/>
<name>A0A2N0QIF6_9GLOM</name>
<feature type="compositionally biased region" description="Basic and acidic residues" evidence="1">
    <location>
        <begin position="69"/>
        <end position="79"/>
    </location>
</feature>
<evidence type="ECO:0000256" key="1">
    <source>
        <dbReference type="SAM" id="MobiDB-lite"/>
    </source>
</evidence>
<comment type="caution">
    <text evidence="2">The sequence shown here is derived from an EMBL/GenBank/DDBJ whole genome shotgun (WGS) entry which is preliminary data.</text>
</comment>
<reference evidence="2 3" key="1">
    <citation type="submission" date="2017-10" db="EMBL/GenBank/DDBJ databases">
        <title>Extensive intraspecific genome diversity in a model arbuscular mycorrhizal fungus.</title>
        <authorList>
            <person name="Chen E.C.H."/>
            <person name="Morin E."/>
            <person name="Baudet D."/>
            <person name="Noel J."/>
            <person name="Ndikumana S."/>
            <person name="Charron P."/>
            <person name="St-Onge C."/>
            <person name="Giorgi J."/>
            <person name="Grigoriev I.V."/>
            <person name="Roux C."/>
            <person name="Martin F.M."/>
            <person name="Corradi N."/>
        </authorList>
    </citation>
    <scope>NUCLEOTIDE SEQUENCE [LARGE SCALE GENOMIC DNA]</scope>
    <source>
        <strain evidence="2 3">A1</strain>
    </source>
</reference>
<dbReference type="EMBL" id="LLXH01008948">
    <property type="protein sequence ID" value="PKC50831.1"/>
    <property type="molecule type" value="Genomic_DNA"/>
</dbReference>
<feature type="region of interest" description="Disordered" evidence="1">
    <location>
        <begin position="1"/>
        <end position="79"/>
    </location>
</feature>
<accession>A0A2N0QIF6</accession>
<organism evidence="2 3">
    <name type="scientific">Rhizophagus irregularis</name>
    <dbReference type="NCBI Taxonomy" id="588596"/>
    <lineage>
        <taxon>Eukaryota</taxon>
        <taxon>Fungi</taxon>
        <taxon>Fungi incertae sedis</taxon>
        <taxon>Mucoromycota</taxon>
        <taxon>Glomeromycotina</taxon>
        <taxon>Glomeromycetes</taxon>
        <taxon>Glomerales</taxon>
        <taxon>Glomeraceae</taxon>
        <taxon>Rhizophagus</taxon>
    </lineage>
</organism>
<sequence>MQRTTNNVPKDAQIKRQTSRRKTARLSMALVARQGRSTRSKGMHTATGRLTQKDATRRLTHAHAPQKALESRDSSGEQR</sequence>
<protein>
    <submittedName>
        <fullName evidence="2">Uncharacterized protein</fullName>
    </submittedName>
</protein>
<proteinExistence type="predicted"/>